<protein>
    <submittedName>
        <fullName evidence="2">Uncharacterized protein</fullName>
    </submittedName>
</protein>
<name>A0A4C1TBP1_EUMVA</name>
<dbReference type="EMBL" id="BGZK01004775">
    <property type="protein sequence ID" value="GBP10827.1"/>
    <property type="molecule type" value="Genomic_DNA"/>
</dbReference>
<evidence type="ECO:0000313" key="2">
    <source>
        <dbReference type="EMBL" id="GBP10827.1"/>
    </source>
</evidence>
<evidence type="ECO:0000313" key="3">
    <source>
        <dbReference type="Proteomes" id="UP000299102"/>
    </source>
</evidence>
<gene>
    <name evidence="2" type="ORF">EVAR_71322_1</name>
</gene>
<dbReference type="AlphaFoldDB" id="A0A4C1TBP1"/>
<organism evidence="2 3">
    <name type="scientific">Eumeta variegata</name>
    <name type="common">Bagworm moth</name>
    <name type="synonym">Eumeta japonica</name>
    <dbReference type="NCBI Taxonomy" id="151549"/>
    <lineage>
        <taxon>Eukaryota</taxon>
        <taxon>Metazoa</taxon>
        <taxon>Ecdysozoa</taxon>
        <taxon>Arthropoda</taxon>
        <taxon>Hexapoda</taxon>
        <taxon>Insecta</taxon>
        <taxon>Pterygota</taxon>
        <taxon>Neoptera</taxon>
        <taxon>Endopterygota</taxon>
        <taxon>Lepidoptera</taxon>
        <taxon>Glossata</taxon>
        <taxon>Ditrysia</taxon>
        <taxon>Tineoidea</taxon>
        <taxon>Psychidae</taxon>
        <taxon>Oiketicinae</taxon>
        <taxon>Eumeta</taxon>
    </lineage>
</organism>
<feature type="region of interest" description="Disordered" evidence="1">
    <location>
        <begin position="1"/>
        <end position="32"/>
    </location>
</feature>
<dbReference type="Proteomes" id="UP000299102">
    <property type="component" value="Unassembled WGS sequence"/>
</dbReference>
<evidence type="ECO:0000256" key="1">
    <source>
        <dbReference type="SAM" id="MobiDB-lite"/>
    </source>
</evidence>
<proteinExistence type="predicted"/>
<reference evidence="2 3" key="1">
    <citation type="journal article" date="2019" name="Commun. Biol.">
        <title>The bagworm genome reveals a unique fibroin gene that provides high tensile strength.</title>
        <authorList>
            <person name="Kono N."/>
            <person name="Nakamura H."/>
            <person name="Ohtoshi R."/>
            <person name="Tomita M."/>
            <person name="Numata K."/>
            <person name="Arakawa K."/>
        </authorList>
    </citation>
    <scope>NUCLEOTIDE SEQUENCE [LARGE SCALE GENOMIC DNA]</scope>
</reference>
<keyword evidence="3" id="KW-1185">Reference proteome</keyword>
<comment type="caution">
    <text evidence="2">The sequence shown here is derived from an EMBL/GenBank/DDBJ whole genome shotgun (WGS) entry which is preliminary data.</text>
</comment>
<sequence>MQSPSAGSANFDRRISSCEDTNNANNNRNKKYTMANVEDDRNNFESNYQQGPHFTGKRSIHSDDVSTVIPRIIIIDFRDFRDRKESREAEKIENKEKTIIINTIITISTIVIIKKNLSGSVKAPLHNTKQ</sequence>
<accession>A0A4C1TBP1</accession>